<accession>A0A4X2KXW1</accession>
<sequence length="97" mass="10963">MLPTSCVLLFPLFIIKIKKTTGITIDLTLSVVQKMYKFSRAALCMGSMSFTVLALLDIFEMEKLQMGQHLLLLLGSNRERLDEMPSKTPSMFKSMIS</sequence>
<dbReference type="Ensembl" id="ENSVURT00010018790.1">
    <property type="protein sequence ID" value="ENSVURP00010016523.1"/>
    <property type="gene ID" value="ENSVURG00010012665.1"/>
</dbReference>
<dbReference type="AlphaFoldDB" id="A0A4X2KXW1"/>
<reference evidence="2" key="1">
    <citation type="submission" date="2018-12" db="EMBL/GenBank/DDBJ databases">
        <authorList>
            <person name="Yazar S."/>
        </authorList>
    </citation>
    <scope>NUCLEOTIDE SEQUENCE [LARGE SCALE GENOMIC DNA]</scope>
</reference>
<dbReference type="Proteomes" id="UP000314987">
    <property type="component" value="Unassembled WGS sequence"/>
</dbReference>
<organism evidence="1 2">
    <name type="scientific">Vombatus ursinus</name>
    <name type="common">Common wombat</name>
    <dbReference type="NCBI Taxonomy" id="29139"/>
    <lineage>
        <taxon>Eukaryota</taxon>
        <taxon>Metazoa</taxon>
        <taxon>Chordata</taxon>
        <taxon>Craniata</taxon>
        <taxon>Vertebrata</taxon>
        <taxon>Euteleostomi</taxon>
        <taxon>Mammalia</taxon>
        <taxon>Metatheria</taxon>
        <taxon>Diprotodontia</taxon>
        <taxon>Vombatidae</taxon>
        <taxon>Vombatus</taxon>
    </lineage>
</organism>
<proteinExistence type="predicted"/>
<protein>
    <submittedName>
        <fullName evidence="1">Uncharacterized protein</fullName>
    </submittedName>
</protein>
<evidence type="ECO:0000313" key="1">
    <source>
        <dbReference type="Ensembl" id="ENSVURP00010016523.1"/>
    </source>
</evidence>
<evidence type="ECO:0000313" key="2">
    <source>
        <dbReference type="Proteomes" id="UP000314987"/>
    </source>
</evidence>
<keyword evidence="2" id="KW-1185">Reference proteome</keyword>
<dbReference type="STRING" id="29139.ENSVURP00010016523"/>
<name>A0A4X2KXW1_VOMUR</name>
<reference evidence="1" key="2">
    <citation type="submission" date="2025-08" db="UniProtKB">
        <authorList>
            <consortium name="Ensembl"/>
        </authorList>
    </citation>
    <scope>IDENTIFICATION</scope>
</reference>
<reference evidence="1" key="3">
    <citation type="submission" date="2025-09" db="UniProtKB">
        <authorList>
            <consortium name="Ensembl"/>
        </authorList>
    </citation>
    <scope>IDENTIFICATION</scope>
</reference>